<evidence type="ECO:0000256" key="5">
    <source>
        <dbReference type="ARBA" id="ARBA00022833"/>
    </source>
</evidence>
<evidence type="ECO:0000256" key="7">
    <source>
        <dbReference type="PROSITE-ProRule" id="PRU01379"/>
    </source>
</evidence>
<evidence type="ECO:0000256" key="3">
    <source>
        <dbReference type="ARBA" id="ARBA00022670"/>
    </source>
</evidence>
<proteinExistence type="inferred from homology"/>
<evidence type="ECO:0000256" key="2">
    <source>
        <dbReference type="ARBA" id="ARBA00005988"/>
    </source>
</evidence>
<dbReference type="SUPFAM" id="SSF53187">
    <property type="entry name" value="Zn-dependent exopeptidases"/>
    <property type="match status" value="1"/>
</dbReference>
<evidence type="ECO:0000256" key="6">
    <source>
        <dbReference type="ARBA" id="ARBA00023049"/>
    </source>
</evidence>
<dbReference type="SUPFAM" id="SSF47090">
    <property type="entry name" value="PGBD-like"/>
    <property type="match status" value="1"/>
</dbReference>
<dbReference type="EMBL" id="BAABAB010000010">
    <property type="protein sequence ID" value="GAA3613818.1"/>
    <property type="molecule type" value="Genomic_DNA"/>
</dbReference>
<organism evidence="9 10">
    <name type="scientific">Microlunatus ginsengisoli</name>
    <dbReference type="NCBI Taxonomy" id="363863"/>
    <lineage>
        <taxon>Bacteria</taxon>
        <taxon>Bacillati</taxon>
        <taxon>Actinomycetota</taxon>
        <taxon>Actinomycetes</taxon>
        <taxon>Propionibacteriales</taxon>
        <taxon>Propionibacteriaceae</taxon>
        <taxon>Microlunatus</taxon>
    </lineage>
</organism>
<comment type="caution">
    <text evidence="9">The sequence shown here is derived from an EMBL/GenBank/DDBJ whole genome shotgun (WGS) entry which is preliminary data.</text>
</comment>
<dbReference type="InterPro" id="IPR002477">
    <property type="entry name" value="Peptidoglycan-bd-like"/>
</dbReference>
<dbReference type="Gene3D" id="1.10.101.10">
    <property type="entry name" value="PGBD-like superfamily/PGBD"/>
    <property type="match status" value="1"/>
</dbReference>
<dbReference type="InterPro" id="IPR036366">
    <property type="entry name" value="PGBDSf"/>
</dbReference>
<sequence>MTRFRLPLRLAVSLIVLLGVITASALLAPPLASAASYPNYGQRNAAVWSLQKKLVEAGVLRADRRTGYFGTHTRSAVKTIQKRSRLAATGKLDAPTARAVDKAVAAMTGPRTWYHRETIGTSAEGRKIVAYRAGQPGKPVVVVTATMHGEEDFGQYVVRGLMEGKPITGVDLWLVPVLNPDGLAKDRRWLDHRVDLNRNFPNRFVVRANSGPKAASAKETRAVMSFLDRVQPRYLVSWHQPLYGVDSYRVKDKALMKRLSAGLALPVKSLNCHGSCHGTMTGWYNANHAGAAITVEYGAKARSMKRMKGKDADAVLAAVGGRRG</sequence>
<name>A0ABP6ZLR4_9ACTN</name>
<dbReference type="PRINTS" id="PR00765">
    <property type="entry name" value="CRBOXYPTASEA"/>
</dbReference>
<dbReference type="SMART" id="SM00631">
    <property type="entry name" value="Zn_pept"/>
    <property type="match status" value="1"/>
</dbReference>
<evidence type="ECO:0000313" key="9">
    <source>
        <dbReference type="EMBL" id="GAA3613818.1"/>
    </source>
</evidence>
<keyword evidence="3" id="KW-0645">Protease</keyword>
<dbReference type="PANTHER" id="PTHR11705">
    <property type="entry name" value="PROTEASE FAMILY M14 CARBOXYPEPTIDASE A,B"/>
    <property type="match status" value="1"/>
</dbReference>
<dbReference type="Gene3D" id="3.40.630.10">
    <property type="entry name" value="Zn peptidases"/>
    <property type="match status" value="1"/>
</dbReference>
<keyword evidence="6" id="KW-0482">Metalloprotease</keyword>
<dbReference type="PROSITE" id="PS52035">
    <property type="entry name" value="PEPTIDASE_M14"/>
    <property type="match status" value="1"/>
</dbReference>
<dbReference type="InterPro" id="IPR036365">
    <property type="entry name" value="PGBD-like_sf"/>
</dbReference>
<protein>
    <recommendedName>
        <fullName evidence="8">Peptidase M14 domain-containing protein</fullName>
    </recommendedName>
</protein>
<feature type="domain" description="Peptidase M14" evidence="8">
    <location>
        <begin position="90"/>
        <end position="324"/>
    </location>
</feature>
<reference evidence="10" key="1">
    <citation type="journal article" date="2019" name="Int. J. Syst. Evol. Microbiol.">
        <title>The Global Catalogue of Microorganisms (GCM) 10K type strain sequencing project: providing services to taxonomists for standard genome sequencing and annotation.</title>
        <authorList>
            <consortium name="The Broad Institute Genomics Platform"/>
            <consortium name="The Broad Institute Genome Sequencing Center for Infectious Disease"/>
            <person name="Wu L."/>
            <person name="Ma J."/>
        </authorList>
    </citation>
    <scope>NUCLEOTIDE SEQUENCE [LARGE SCALE GENOMIC DNA]</scope>
    <source>
        <strain evidence="10">JCM 16929</strain>
    </source>
</reference>
<evidence type="ECO:0000256" key="4">
    <source>
        <dbReference type="ARBA" id="ARBA00022801"/>
    </source>
</evidence>
<comment type="caution">
    <text evidence="7">Lacks conserved residue(s) required for the propagation of feature annotation.</text>
</comment>
<accession>A0ABP6ZLR4</accession>
<comment type="cofactor">
    <cofactor evidence="1">
        <name>Zn(2+)</name>
        <dbReference type="ChEBI" id="CHEBI:29105"/>
    </cofactor>
</comment>
<dbReference type="Pfam" id="PF01471">
    <property type="entry name" value="PG_binding_1"/>
    <property type="match status" value="1"/>
</dbReference>
<keyword evidence="5" id="KW-0862">Zinc</keyword>
<dbReference type="Pfam" id="PF00246">
    <property type="entry name" value="Peptidase_M14"/>
    <property type="match status" value="1"/>
</dbReference>
<evidence type="ECO:0000256" key="1">
    <source>
        <dbReference type="ARBA" id="ARBA00001947"/>
    </source>
</evidence>
<keyword evidence="10" id="KW-1185">Reference proteome</keyword>
<dbReference type="RefSeq" id="WP_344802905.1">
    <property type="nucleotide sequence ID" value="NZ_BAABAB010000010.1"/>
</dbReference>
<comment type="similarity">
    <text evidence="2 7">Belongs to the peptidase M14 family.</text>
</comment>
<dbReference type="InterPro" id="IPR000834">
    <property type="entry name" value="Peptidase_M14"/>
</dbReference>
<dbReference type="PANTHER" id="PTHR11705:SF143">
    <property type="entry name" value="SLL0236 PROTEIN"/>
    <property type="match status" value="1"/>
</dbReference>
<evidence type="ECO:0000259" key="8">
    <source>
        <dbReference type="PROSITE" id="PS52035"/>
    </source>
</evidence>
<dbReference type="Proteomes" id="UP001501490">
    <property type="component" value="Unassembled WGS sequence"/>
</dbReference>
<evidence type="ECO:0000313" key="10">
    <source>
        <dbReference type="Proteomes" id="UP001501490"/>
    </source>
</evidence>
<keyword evidence="4" id="KW-0378">Hydrolase</keyword>
<gene>
    <name evidence="9" type="ORF">GCM10022236_14640</name>
</gene>